<dbReference type="Proteomes" id="UP000275772">
    <property type="component" value="Unassembled WGS sequence"/>
</dbReference>
<accession>A0A383V084</accession>
<dbReference type="AlphaFoldDB" id="A0A383V084"/>
<sequence length="264" mass="29170">MSLPDPHVFLTSIFNTLTELDAEPSDSSKGKAPSSNSFASLPPSRQAILITLHALFPPPMLLQALDLLDRGLVTRIVLTSHHGSREQDDPHTLQQPAINIPNLSADSPNVIHHNQHNSALGINVRSGNTAGMYQVCSTQPRKRAPKRSSYRNTSSNAEKYYTVYLTAWNCSCADFAFSLFPALVVDSVPNNNAKNDIEDAKVDNESVEWEFGGVRRKNATETVPICKHLIACLIGERWGNLLGSYVKERQVNREEMAGIASDYR</sequence>
<dbReference type="VEuPathDB" id="FungiDB:BLGHR1_15731"/>
<gene>
    <name evidence="1" type="ORF">BLGHR1_15731</name>
</gene>
<reference evidence="1 2" key="1">
    <citation type="submission" date="2017-11" db="EMBL/GenBank/DDBJ databases">
        <authorList>
            <person name="Kracher B."/>
        </authorList>
    </citation>
    <scope>NUCLEOTIDE SEQUENCE [LARGE SCALE GENOMIC DNA]</scope>
    <source>
        <strain evidence="1 2">RACE1</strain>
    </source>
</reference>
<evidence type="ECO:0000313" key="2">
    <source>
        <dbReference type="Proteomes" id="UP000275772"/>
    </source>
</evidence>
<protein>
    <recommendedName>
        <fullName evidence="3">SWIM-type domain-containing protein</fullName>
    </recommendedName>
</protein>
<evidence type="ECO:0000313" key="1">
    <source>
        <dbReference type="EMBL" id="SZF04932.1"/>
    </source>
</evidence>
<organism evidence="1 2">
    <name type="scientific">Blumeria hordei</name>
    <name type="common">Barley powdery mildew</name>
    <name type="synonym">Blumeria graminis f. sp. hordei</name>
    <dbReference type="NCBI Taxonomy" id="2867405"/>
    <lineage>
        <taxon>Eukaryota</taxon>
        <taxon>Fungi</taxon>
        <taxon>Dikarya</taxon>
        <taxon>Ascomycota</taxon>
        <taxon>Pezizomycotina</taxon>
        <taxon>Leotiomycetes</taxon>
        <taxon>Erysiphales</taxon>
        <taxon>Erysiphaceae</taxon>
        <taxon>Blumeria</taxon>
    </lineage>
</organism>
<evidence type="ECO:0008006" key="3">
    <source>
        <dbReference type="Google" id="ProtNLM"/>
    </source>
</evidence>
<name>A0A383V084_BLUHO</name>
<dbReference type="EMBL" id="UNSH01000070">
    <property type="protein sequence ID" value="SZF04932.1"/>
    <property type="molecule type" value="Genomic_DNA"/>
</dbReference>
<proteinExistence type="predicted"/>